<gene>
    <name evidence="3" type="ORF">AVDCRST_MAG18-772</name>
</gene>
<evidence type="ECO:0000256" key="2">
    <source>
        <dbReference type="SAM" id="Phobius"/>
    </source>
</evidence>
<feature type="region of interest" description="Disordered" evidence="1">
    <location>
        <begin position="638"/>
        <end position="696"/>
    </location>
</feature>
<name>A0A6J4URT0_9BACT</name>
<reference evidence="3" key="1">
    <citation type="submission" date="2020-02" db="EMBL/GenBank/DDBJ databases">
        <authorList>
            <person name="Meier V. D."/>
        </authorList>
    </citation>
    <scope>NUCLEOTIDE SEQUENCE</scope>
    <source>
        <strain evidence="3">AVDCRST_MAG18</strain>
    </source>
</reference>
<proteinExistence type="predicted"/>
<keyword evidence="2" id="KW-1133">Transmembrane helix</keyword>
<feature type="compositionally biased region" description="Low complexity" evidence="1">
    <location>
        <begin position="736"/>
        <end position="751"/>
    </location>
</feature>
<feature type="region of interest" description="Disordered" evidence="1">
    <location>
        <begin position="730"/>
        <end position="751"/>
    </location>
</feature>
<keyword evidence="2" id="KW-0812">Transmembrane</keyword>
<dbReference type="AlphaFoldDB" id="A0A6J4URT0"/>
<dbReference type="InterPro" id="IPR029062">
    <property type="entry name" value="Class_I_gatase-like"/>
</dbReference>
<keyword evidence="2" id="KW-0472">Membrane</keyword>
<accession>A0A6J4URT0</accession>
<feature type="transmembrane region" description="Helical" evidence="2">
    <location>
        <begin position="372"/>
        <end position="392"/>
    </location>
</feature>
<feature type="compositionally biased region" description="Low complexity" evidence="1">
    <location>
        <begin position="651"/>
        <end position="693"/>
    </location>
</feature>
<dbReference type="SUPFAM" id="SSF52317">
    <property type="entry name" value="Class I glutamine amidotransferase-like"/>
    <property type="match status" value="1"/>
</dbReference>
<organism evidence="3">
    <name type="scientific">uncultured Thermomicrobiales bacterium</name>
    <dbReference type="NCBI Taxonomy" id="1645740"/>
    <lineage>
        <taxon>Bacteria</taxon>
        <taxon>Pseudomonadati</taxon>
        <taxon>Thermomicrobiota</taxon>
        <taxon>Thermomicrobia</taxon>
        <taxon>Thermomicrobiales</taxon>
        <taxon>environmental samples</taxon>
    </lineage>
</organism>
<feature type="transmembrane region" description="Helical" evidence="2">
    <location>
        <begin position="401"/>
        <end position="421"/>
    </location>
</feature>
<evidence type="ECO:0000256" key="1">
    <source>
        <dbReference type="SAM" id="MobiDB-lite"/>
    </source>
</evidence>
<sequence>MPPPCPRTGGRAQRLALAALTLVALLGLVFTVQTPPAAAALAVRIVATPNFGGNYDPDQWVPITVALANDGPGVSGEVVAEVPGADPPLRFTQRIELPTRSQKVLTLYAQFPPRAGTASIRFEAGKESVPAAPVTLRELRSGQGLVGVIVDDAALGAELTRAIVGAYGSATFETVTVAPDEIPGNTFGLGSFSALVVGDASTGRWSAEQRAAVAGWVARGGQLVAAGGPNWRKTGEGLGELPPLRPTDSRTVAGLPGLAALGAGNGPSGQAVVATGDLLAGATRLADQDGASLVATRGWGRGTVTSLAFDPGTSALSGWGGANAFWRKLALDTPRPAALQEPFSGGYNSYSGSAQVANVLRDIPGLALPPTWLLGLVLLLFIIAIGPANYLVLRAFDRRELAWVTIPVLTLLFAGAIYVVGAATKGRSVVLNSVSVVRVSPGARSAEVAAFYGIFTPTRGVRDIALSGEALVLPFSPNGLGDNKDLGGDVRFEQGAGSAARGASFAQWTQRTIAAQGVVDPAAVILDVELRREGQKVVGTVTNRSQSAVEDALLVYDGAYQSIGSLAPGASVAVDWRPSATQTGSYNSYGRGLGTAHYYSNSTGQYPGNQPGQMGVTGHRASTLDALSGTVLDFRGPGYSSGGPYSPPTFTPSATATPSATSTPRPGTRTPGTPTATRRTPTPTRTPATPTAANKPVQVLFWRSDPPLDLKVSAGERYATTLVIQETFPGATTQGVPSPVARSVAPVEGGR</sequence>
<dbReference type="Gene3D" id="3.40.50.880">
    <property type="match status" value="1"/>
</dbReference>
<dbReference type="EMBL" id="CADCWN010000056">
    <property type="protein sequence ID" value="CAA9557203.1"/>
    <property type="molecule type" value="Genomic_DNA"/>
</dbReference>
<protein>
    <submittedName>
        <fullName evidence="3">Uncharacterized protein</fullName>
    </submittedName>
</protein>
<evidence type="ECO:0000313" key="3">
    <source>
        <dbReference type="EMBL" id="CAA9557203.1"/>
    </source>
</evidence>